<feature type="signal peptide" evidence="1">
    <location>
        <begin position="1"/>
        <end position="20"/>
    </location>
</feature>
<dbReference type="Proteomes" id="UP000250928">
    <property type="component" value="Unassembled WGS sequence"/>
</dbReference>
<protein>
    <submittedName>
        <fullName evidence="2">Uncharacterized protein</fullName>
    </submittedName>
</protein>
<keyword evidence="1" id="KW-0732">Signal</keyword>
<gene>
    <name evidence="2" type="ORF">C3L24_00655</name>
</gene>
<dbReference type="PROSITE" id="PS51257">
    <property type="entry name" value="PROKAR_LIPOPROTEIN"/>
    <property type="match status" value="1"/>
</dbReference>
<name>A0A6N4E9G1_9GAMM</name>
<evidence type="ECO:0000313" key="2">
    <source>
        <dbReference type="EMBL" id="PUE05668.1"/>
    </source>
</evidence>
<dbReference type="EMBL" id="PQCO01000051">
    <property type="protein sequence ID" value="PUE05668.1"/>
    <property type="molecule type" value="Genomic_DNA"/>
</dbReference>
<evidence type="ECO:0000256" key="1">
    <source>
        <dbReference type="SAM" id="SignalP"/>
    </source>
</evidence>
<feature type="chain" id="PRO_5026703895" evidence="1">
    <location>
        <begin position="21"/>
        <end position="90"/>
    </location>
</feature>
<evidence type="ECO:0000313" key="3">
    <source>
        <dbReference type="Proteomes" id="UP000250928"/>
    </source>
</evidence>
<accession>A0A6N4E9G1</accession>
<dbReference type="AlphaFoldDB" id="A0A6N4E9G1"/>
<comment type="caution">
    <text evidence="2">The sequence shown here is derived from an EMBL/GenBank/DDBJ whole genome shotgun (WGS) entry which is preliminary data.</text>
</comment>
<proteinExistence type="predicted"/>
<reference evidence="2 3" key="1">
    <citation type="submission" date="2018-01" db="EMBL/GenBank/DDBJ databases">
        <title>Novel co-symbiosis in the lucinid bivalve Phacoides pectinatus.</title>
        <authorList>
            <person name="Lim S.J."/>
            <person name="Davis B.G."/>
            <person name="Gill D.E."/>
            <person name="Engel A.S."/>
            <person name="Anderson L.C."/>
            <person name="Campbell B.J."/>
        </authorList>
    </citation>
    <scope>NUCLEOTIDE SEQUENCE [LARGE SCALE GENOMIC DNA]</scope>
    <source>
        <strain evidence="2">N3_P5</strain>
    </source>
</reference>
<organism evidence="2 3">
    <name type="scientific">Candidatus Sedimenticola endophacoides</name>
    <dbReference type="NCBI Taxonomy" id="2548426"/>
    <lineage>
        <taxon>Bacteria</taxon>
        <taxon>Pseudomonadati</taxon>
        <taxon>Pseudomonadota</taxon>
        <taxon>Gammaproteobacteria</taxon>
        <taxon>Chromatiales</taxon>
        <taxon>Sedimenticolaceae</taxon>
        <taxon>Sedimenticola</taxon>
    </lineage>
</organism>
<sequence>MRNHRTTPLLIALCALLLGACETQPRMQLKEDFGNSVQANVAMQVINPDAGTAQPEAATLEGDKARQAMERYHDDKGEADTEKLLQAVTN</sequence>